<dbReference type="RefSeq" id="WP_110370252.1">
    <property type="nucleotide sequence ID" value="NZ_QJJX01000016.1"/>
</dbReference>
<dbReference type="NCBIfam" id="TIGR00543">
    <property type="entry name" value="isochor_syn"/>
    <property type="match status" value="1"/>
</dbReference>
<protein>
    <recommendedName>
        <fullName evidence="3">isochorismate synthase</fullName>
        <ecNumber evidence="3">5.4.4.2</ecNumber>
    </recommendedName>
    <alternativeName>
        <fullName evidence="5">Isochorismate mutase</fullName>
    </alternativeName>
</protein>
<comment type="catalytic activity">
    <reaction evidence="1">
        <text>chorismate = isochorismate</text>
        <dbReference type="Rhea" id="RHEA:18985"/>
        <dbReference type="ChEBI" id="CHEBI:29748"/>
        <dbReference type="ChEBI" id="CHEBI:29780"/>
        <dbReference type="EC" id="5.4.4.2"/>
    </reaction>
</comment>
<evidence type="ECO:0000313" key="9">
    <source>
        <dbReference type="Proteomes" id="UP000248314"/>
    </source>
</evidence>
<evidence type="ECO:0000256" key="5">
    <source>
        <dbReference type="ARBA" id="ARBA00041564"/>
    </source>
</evidence>
<dbReference type="EC" id="5.4.4.2" evidence="3"/>
<evidence type="ECO:0000256" key="1">
    <source>
        <dbReference type="ARBA" id="ARBA00000799"/>
    </source>
</evidence>
<dbReference type="PANTHER" id="PTHR42839">
    <property type="entry name" value="ISOCHORISMATE SYNTHASE ENTC"/>
    <property type="match status" value="1"/>
</dbReference>
<evidence type="ECO:0000256" key="2">
    <source>
        <dbReference type="ARBA" id="ARBA00005297"/>
    </source>
</evidence>
<feature type="region of interest" description="Disordered" evidence="6">
    <location>
        <begin position="76"/>
        <end position="95"/>
    </location>
</feature>
<dbReference type="STRING" id="1122991.GCA_000613445_02955"/>
<reference evidence="8 9" key="1">
    <citation type="submission" date="2018-05" db="EMBL/GenBank/DDBJ databases">
        <title>Genomic Encyclopedia of Type Strains, Phase I: the one thousand microbial genomes (KMG-I) project.</title>
        <authorList>
            <person name="Kyrpides N."/>
        </authorList>
    </citation>
    <scope>NUCLEOTIDE SEQUENCE [LARGE SCALE GENOMIC DNA]</scope>
    <source>
        <strain evidence="8 9">DSM 15611</strain>
    </source>
</reference>
<dbReference type="SUPFAM" id="SSF56322">
    <property type="entry name" value="ADC synthase"/>
    <property type="match status" value="1"/>
</dbReference>
<dbReference type="InterPro" id="IPR015890">
    <property type="entry name" value="Chorismate_C"/>
</dbReference>
<comment type="caution">
    <text evidence="8">The sequence shown here is derived from an EMBL/GenBank/DDBJ whole genome shotgun (WGS) entry which is preliminary data.</text>
</comment>
<accession>A0A318HTE4</accession>
<dbReference type="AlphaFoldDB" id="A0A318HTE4"/>
<dbReference type="EMBL" id="QJJX01000016">
    <property type="protein sequence ID" value="PXX21755.1"/>
    <property type="molecule type" value="Genomic_DNA"/>
</dbReference>
<evidence type="ECO:0000313" key="8">
    <source>
        <dbReference type="EMBL" id="PXX21755.1"/>
    </source>
</evidence>
<evidence type="ECO:0000256" key="3">
    <source>
        <dbReference type="ARBA" id="ARBA00012824"/>
    </source>
</evidence>
<comment type="similarity">
    <text evidence="2">Belongs to the isochorismate synthase family.</text>
</comment>
<dbReference type="Pfam" id="PF00425">
    <property type="entry name" value="Chorismate_bind"/>
    <property type="match status" value="1"/>
</dbReference>
<dbReference type="InterPro" id="IPR004561">
    <property type="entry name" value="IsoChor_synthase"/>
</dbReference>
<evidence type="ECO:0000256" key="4">
    <source>
        <dbReference type="ARBA" id="ARBA00023235"/>
    </source>
</evidence>
<dbReference type="Proteomes" id="UP000248314">
    <property type="component" value="Unassembled WGS sequence"/>
</dbReference>
<feature type="domain" description="Chorismate-utilising enzyme C-terminal" evidence="7">
    <location>
        <begin position="99"/>
        <end position="355"/>
    </location>
</feature>
<dbReference type="PANTHER" id="PTHR42839:SF2">
    <property type="entry name" value="ISOCHORISMATE SYNTHASE ENTC"/>
    <property type="match status" value="1"/>
</dbReference>
<dbReference type="InterPro" id="IPR005801">
    <property type="entry name" value="ADC_synthase"/>
</dbReference>
<keyword evidence="4" id="KW-0413">Isomerase</keyword>
<keyword evidence="9" id="KW-1185">Reference proteome</keyword>
<proteinExistence type="inferred from homology"/>
<gene>
    <name evidence="8" type="ORF">EJ73_01537</name>
</gene>
<evidence type="ECO:0000259" key="7">
    <source>
        <dbReference type="Pfam" id="PF00425"/>
    </source>
</evidence>
<sequence length="365" mass="41412">MLAKMTDFALFREPHATHALRYVQTQGEAQSLPNYDALNNVEGFVFAPFTISDECPLLVIASNRVEKLDATAHISRLPQSGNEVPTEPNNKEKQSISTSYQQCFRSFHQELMQARFAKIVLSRTEDVALTHAADAEQLFWRACQRYPRSFIALVCTRKAGTWLMATPEVLVQNDTQRWHTMALAGTMKLNAEQQQWPDSVWNSDTLPLEWSAKNKEEQRLVARYIGDCLANLAYDIEETRPYTQRAGGLVHLRSDFTFKLKPAYGLGDLVKTLHPTPAICGLPKAEAWQFIIENEPHCRRYYSGFCGPVSANEGTRLYVSLRCMQLSHHKACLYAGGGLLKNSTEEQEWEETRAKMETMLGLMLS</sequence>
<dbReference type="Gene3D" id="3.60.120.10">
    <property type="entry name" value="Anthranilate synthase"/>
    <property type="match status" value="1"/>
</dbReference>
<dbReference type="GO" id="GO:0008909">
    <property type="term" value="F:isochorismate synthase activity"/>
    <property type="evidence" value="ECO:0007669"/>
    <property type="project" value="UniProtKB-EC"/>
</dbReference>
<organism evidence="8 9">
    <name type="scientific">Hoylesella shahii DSM 15611 = JCM 12083</name>
    <dbReference type="NCBI Taxonomy" id="1122991"/>
    <lineage>
        <taxon>Bacteria</taxon>
        <taxon>Pseudomonadati</taxon>
        <taxon>Bacteroidota</taxon>
        <taxon>Bacteroidia</taxon>
        <taxon>Bacteroidales</taxon>
        <taxon>Prevotellaceae</taxon>
        <taxon>Hoylesella</taxon>
    </lineage>
</organism>
<name>A0A318HTE4_9BACT</name>
<evidence type="ECO:0000256" key="6">
    <source>
        <dbReference type="SAM" id="MobiDB-lite"/>
    </source>
</evidence>